<dbReference type="Proteomes" id="UP000019062">
    <property type="component" value="Unassembled WGS sequence"/>
</dbReference>
<organism evidence="1 2">
    <name type="scientific">Viridibacillus arenosi FSL R5-213</name>
    <dbReference type="NCBI Taxonomy" id="1227360"/>
    <lineage>
        <taxon>Bacteria</taxon>
        <taxon>Bacillati</taxon>
        <taxon>Bacillota</taxon>
        <taxon>Bacilli</taxon>
        <taxon>Bacillales</taxon>
        <taxon>Caryophanaceae</taxon>
        <taxon>Viridibacillus</taxon>
    </lineage>
</organism>
<reference evidence="1 2" key="1">
    <citation type="journal article" date="2014" name="BMC Genomics">
        <title>Genomic comparison of sporeforming bacilli isolated from milk.</title>
        <authorList>
            <person name="Moreno Switt A.I."/>
            <person name="Andrus A.D."/>
            <person name="Ranieri M.L."/>
            <person name="Orsi R.H."/>
            <person name="Ivy R."/>
            <person name="den Bakker H.C."/>
            <person name="Martin N.H."/>
            <person name="Wiedmann M."/>
            <person name="Boor K.J."/>
        </authorList>
    </citation>
    <scope>NUCLEOTIDE SEQUENCE [LARGE SCALE GENOMIC DNA]</scope>
    <source>
        <strain evidence="1 2">FSL R5-213</strain>
    </source>
</reference>
<accession>W4F2Q2</accession>
<protein>
    <submittedName>
        <fullName evidence="1">Glyoxalase/bleomycin resistance protein</fullName>
    </submittedName>
</protein>
<dbReference type="EMBL" id="ASQA01000013">
    <property type="protein sequence ID" value="ETT86346.1"/>
    <property type="molecule type" value="Genomic_DNA"/>
</dbReference>
<proteinExistence type="predicted"/>
<evidence type="ECO:0000313" key="2">
    <source>
        <dbReference type="Proteomes" id="UP000019062"/>
    </source>
</evidence>
<name>W4F2Q2_9BACL</name>
<dbReference type="AlphaFoldDB" id="W4F2Q2"/>
<gene>
    <name evidence="1" type="ORF">C176_06527</name>
</gene>
<keyword evidence="2" id="KW-1185">Reference proteome</keyword>
<comment type="caution">
    <text evidence="1">The sequence shown here is derived from an EMBL/GenBank/DDBJ whole genome shotgun (WGS) entry which is preliminary data.</text>
</comment>
<evidence type="ECO:0000313" key="1">
    <source>
        <dbReference type="EMBL" id="ETT86346.1"/>
    </source>
</evidence>
<sequence>MQMSFYAIQKRDCWIKIVNLVRQKIGDWLWTHAYLITNNHEDLQEEFINSDVKIVRSLSNIEYNNKEYVNEDIDARWIVFGIKRG</sequence>